<proteinExistence type="predicted"/>
<feature type="compositionally biased region" description="Basic and acidic residues" evidence="1">
    <location>
        <begin position="1"/>
        <end position="12"/>
    </location>
</feature>
<feature type="region of interest" description="Disordered" evidence="1">
    <location>
        <begin position="1"/>
        <end position="24"/>
    </location>
</feature>
<name>E6PG40_9ZZZZ</name>
<gene>
    <name evidence="2" type="ORF">CARN1_1445</name>
</gene>
<protein>
    <submittedName>
        <fullName evidence="2">Uncharacterized protein</fullName>
    </submittedName>
</protein>
<comment type="caution">
    <text evidence="2">The sequence shown here is derived from an EMBL/GenBank/DDBJ whole genome shotgun (WGS) entry which is preliminary data.</text>
</comment>
<evidence type="ECO:0000256" key="1">
    <source>
        <dbReference type="SAM" id="MobiDB-lite"/>
    </source>
</evidence>
<evidence type="ECO:0000313" key="2">
    <source>
        <dbReference type="EMBL" id="CBH75428.1"/>
    </source>
</evidence>
<dbReference type="AlphaFoldDB" id="E6PG40"/>
<organism evidence="2">
    <name type="scientific">mine drainage metagenome</name>
    <dbReference type="NCBI Taxonomy" id="410659"/>
    <lineage>
        <taxon>unclassified sequences</taxon>
        <taxon>metagenomes</taxon>
        <taxon>ecological metagenomes</taxon>
    </lineage>
</organism>
<accession>E6PG40</accession>
<dbReference type="EMBL" id="CABL01000008">
    <property type="protein sequence ID" value="CBH75428.1"/>
    <property type="molecule type" value="Genomic_DNA"/>
</dbReference>
<sequence>MKQHEPSEEPHFGADSPGRAAGRGLKLVDVAHDALNSARIRPAERPGVD</sequence>
<reference evidence="2" key="1">
    <citation type="submission" date="2009-10" db="EMBL/GenBank/DDBJ databases">
        <title>Diversity of trophic interactions inside an arsenic-rich microbial ecosystem.</title>
        <authorList>
            <person name="Bertin P.N."/>
            <person name="Heinrich-Salmeron A."/>
            <person name="Pelletier E."/>
            <person name="Goulhen-Chollet F."/>
            <person name="Arsene-Ploetze F."/>
            <person name="Gallien S."/>
            <person name="Calteau A."/>
            <person name="Vallenet D."/>
            <person name="Casiot C."/>
            <person name="Chane-Woon-Ming B."/>
            <person name="Giloteaux L."/>
            <person name="Barakat M."/>
            <person name="Bonnefoy V."/>
            <person name="Bruneel O."/>
            <person name="Chandler M."/>
            <person name="Cleiss J."/>
            <person name="Duran R."/>
            <person name="Elbaz-Poulichet F."/>
            <person name="Fonknechten N."/>
            <person name="Lauga B."/>
            <person name="Mornico D."/>
            <person name="Ortet P."/>
            <person name="Schaeffer C."/>
            <person name="Siguier P."/>
            <person name="Alexander Thil Smith A."/>
            <person name="Van Dorsselaer A."/>
            <person name="Weissenbach J."/>
            <person name="Medigue C."/>
            <person name="Le Paslier D."/>
        </authorList>
    </citation>
    <scope>NUCLEOTIDE SEQUENCE</scope>
</reference>